<dbReference type="PANTHER" id="PTHR11552">
    <property type="entry name" value="GLUCOSE-METHANOL-CHOLINE GMC OXIDOREDUCTASE"/>
    <property type="match status" value="1"/>
</dbReference>
<keyword evidence="2" id="KW-0732">Signal</keyword>
<dbReference type="Gene3D" id="3.50.50.60">
    <property type="entry name" value="FAD/NAD(P)-binding domain"/>
    <property type="match status" value="1"/>
</dbReference>
<feature type="chain" id="PRO_5004577354" evidence="2">
    <location>
        <begin position="30"/>
        <end position="149"/>
    </location>
</feature>
<dbReference type="EnsemblMetazoa" id="MESCA011141-RA">
    <property type="protein sequence ID" value="MESCA011141-PA"/>
    <property type="gene ID" value="MESCA011141"/>
</dbReference>
<dbReference type="InterPro" id="IPR036188">
    <property type="entry name" value="FAD/NAD-bd_sf"/>
</dbReference>
<evidence type="ECO:0000256" key="1">
    <source>
        <dbReference type="ARBA" id="ARBA00010790"/>
    </source>
</evidence>
<dbReference type="HOGENOM" id="CLU_1751812_0_0_1"/>
<dbReference type="GO" id="GO:0016491">
    <property type="term" value="F:oxidoreductase activity"/>
    <property type="evidence" value="ECO:0007669"/>
    <property type="project" value="TreeGrafter"/>
</dbReference>
<dbReference type="GO" id="GO:0050660">
    <property type="term" value="F:flavin adenine dinucleotide binding"/>
    <property type="evidence" value="ECO:0007669"/>
    <property type="project" value="InterPro"/>
</dbReference>
<reference evidence="4" key="1">
    <citation type="submission" date="2013-02" db="EMBL/GenBank/DDBJ databases">
        <authorList>
            <person name="Hughes D."/>
        </authorList>
    </citation>
    <scope>NUCLEOTIDE SEQUENCE</scope>
    <source>
        <strain>Durham</strain>
        <strain evidence="4">NC isolate 2 -- Noor lab</strain>
    </source>
</reference>
<keyword evidence="4" id="KW-1185">Reference proteome</keyword>
<dbReference type="Proteomes" id="UP000015102">
    <property type="component" value="Unassembled WGS sequence"/>
</dbReference>
<evidence type="ECO:0000256" key="2">
    <source>
        <dbReference type="SAM" id="SignalP"/>
    </source>
</evidence>
<reference evidence="3" key="2">
    <citation type="submission" date="2015-06" db="UniProtKB">
        <authorList>
            <consortium name="EnsemblMetazoa"/>
        </authorList>
    </citation>
    <scope>IDENTIFICATION</scope>
</reference>
<dbReference type="AlphaFoldDB" id="T1H4D2"/>
<comment type="similarity">
    <text evidence="1">Belongs to the GMC oxidoreductase family.</text>
</comment>
<dbReference type="InterPro" id="IPR012132">
    <property type="entry name" value="GMC_OxRdtase"/>
</dbReference>
<evidence type="ECO:0000313" key="3">
    <source>
        <dbReference type="EnsemblMetazoa" id="MESCA011141-PA"/>
    </source>
</evidence>
<sequence>MLVIVKHSHRMWKLIALLFVGAFVSVVRSTRCRCQAPPQGDLTLASGCSSGDFMEEIDLYIQKECDIEDTCGRATKRFIEKPSESYDFIVVGGGSAGSIVASRLSENKKWKYNSSSALEIERYEASQLVKKPTVGSVYHGLPINFLSFS</sequence>
<dbReference type="PANTHER" id="PTHR11552:SF217">
    <property type="entry name" value="GLUCOSE DEHYDROGENASE [FAD, QUINONE]"/>
    <property type="match status" value="1"/>
</dbReference>
<accession>T1H4D2</accession>
<dbReference type="EMBL" id="CAQQ02147664">
    <property type="status" value="NOT_ANNOTATED_CDS"/>
    <property type="molecule type" value="Genomic_DNA"/>
</dbReference>
<protein>
    <submittedName>
        <fullName evidence="3">Uncharacterized protein</fullName>
    </submittedName>
</protein>
<organism evidence="3 4">
    <name type="scientific">Megaselia scalaris</name>
    <name type="common">Humpbacked fly</name>
    <name type="synonym">Phora scalaris</name>
    <dbReference type="NCBI Taxonomy" id="36166"/>
    <lineage>
        <taxon>Eukaryota</taxon>
        <taxon>Metazoa</taxon>
        <taxon>Ecdysozoa</taxon>
        <taxon>Arthropoda</taxon>
        <taxon>Hexapoda</taxon>
        <taxon>Insecta</taxon>
        <taxon>Pterygota</taxon>
        <taxon>Neoptera</taxon>
        <taxon>Endopterygota</taxon>
        <taxon>Diptera</taxon>
        <taxon>Brachycera</taxon>
        <taxon>Muscomorpha</taxon>
        <taxon>Platypezoidea</taxon>
        <taxon>Phoridae</taxon>
        <taxon>Megaseliini</taxon>
        <taxon>Megaselia</taxon>
    </lineage>
</organism>
<dbReference type="EMBL" id="CAQQ02147665">
    <property type="status" value="NOT_ANNOTATED_CDS"/>
    <property type="molecule type" value="Genomic_DNA"/>
</dbReference>
<name>T1H4D2_MEGSC</name>
<evidence type="ECO:0000313" key="4">
    <source>
        <dbReference type="Proteomes" id="UP000015102"/>
    </source>
</evidence>
<feature type="signal peptide" evidence="2">
    <location>
        <begin position="1"/>
        <end position="29"/>
    </location>
</feature>
<proteinExistence type="inferred from homology"/>
<dbReference type="STRING" id="36166.T1H4D2"/>
<dbReference type="SUPFAM" id="SSF51905">
    <property type="entry name" value="FAD/NAD(P)-binding domain"/>
    <property type="match status" value="1"/>
</dbReference>